<evidence type="ECO:0000313" key="1">
    <source>
        <dbReference type="EMBL" id="ENU33813.1"/>
    </source>
</evidence>
<dbReference type="PATRIC" id="fig|1217671.3.peg.1128"/>
<sequence length="57" mass="6533">MNVSERLMNHGFKHVLDSNPVNTCYMVDSQGKEVQITTAMIRSACHQLLQRCRAIKK</sequence>
<dbReference type="Proteomes" id="UP000018426">
    <property type="component" value="Unassembled WGS sequence"/>
</dbReference>
<reference evidence="1 2" key="1">
    <citation type="submission" date="2013-02" db="EMBL/GenBank/DDBJ databases">
        <title>The Genome Sequence of Acinetobacter parvus NIPH 1103.</title>
        <authorList>
            <consortium name="The Broad Institute Genome Sequencing Platform"/>
            <consortium name="The Broad Institute Genome Sequencing Center for Infectious Disease"/>
            <person name="Cerqueira G."/>
            <person name="Feldgarden M."/>
            <person name="Courvalin P."/>
            <person name="Perichon B."/>
            <person name="Grillot-Courvalin C."/>
            <person name="Clermont D."/>
            <person name="Rocha E."/>
            <person name="Yoon E.-J."/>
            <person name="Nemec A."/>
            <person name="Walker B."/>
            <person name="Young S.K."/>
            <person name="Zeng Q."/>
            <person name="Gargeya S."/>
            <person name="Fitzgerald M."/>
            <person name="Haas B."/>
            <person name="Abouelleil A."/>
            <person name="Alvarado L."/>
            <person name="Arachchi H.M."/>
            <person name="Berlin A.M."/>
            <person name="Chapman S.B."/>
            <person name="Dewar J."/>
            <person name="Goldberg J."/>
            <person name="Griggs A."/>
            <person name="Gujja S."/>
            <person name="Hansen M."/>
            <person name="Howarth C."/>
            <person name="Imamovic A."/>
            <person name="Larimer J."/>
            <person name="McCowan C."/>
            <person name="Murphy C."/>
            <person name="Neiman D."/>
            <person name="Pearson M."/>
            <person name="Priest M."/>
            <person name="Roberts A."/>
            <person name="Saif S."/>
            <person name="Shea T."/>
            <person name="Sisk P."/>
            <person name="Sykes S."/>
            <person name="Wortman J."/>
            <person name="Nusbaum C."/>
            <person name="Birren B."/>
        </authorList>
    </citation>
    <scope>NUCLEOTIDE SEQUENCE [LARGE SCALE GENOMIC DNA]</scope>
    <source>
        <strain evidence="1 2">NIPH 1103</strain>
    </source>
</reference>
<comment type="caution">
    <text evidence="1">The sequence shown here is derived from an EMBL/GenBank/DDBJ whole genome shotgun (WGS) entry which is preliminary data.</text>
</comment>
<proteinExistence type="predicted"/>
<dbReference type="InterPro" id="IPR054635">
    <property type="entry name" value="PA1571-like"/>
</dbReference>
<dbReference type="STRING" id="134533.GCA_001485085_00592"/>
<organism evidence="1 2">
    <name type="scientific">Acinetobacter parvus NIPH 1103</name>
    <dbReference type="NCBI Taxonomy" id="1217671"/>
    <lineage>
        <taxon>Bacteria</taxon>
        <taxon>Pseudomonadati</taxon>
        <taxon>Pseudomonadota</taxon>
        <taxon>Gammaproteobacteria</taxon>
        <taxon>Moraxellales</taxon>
        <taxon>Moraxellaceae</taxon>
        <taxon>Acinetobacter</taxon>
    </lineage>
</organism>
<evidence type="ECO:0000313" key="2">
    <source>
        <dbReference type="Proteomes" id="UP000018426"/>
    </source>
</evidence>
<gene>
    <name evidence="1" type="ORF">F989_01134</name>
</gene>
<dbReference type="EMBL" id="APOL01000020">
    <property type="protein sequence ID" value="ENU33813.1"/>
    <property type="molecule type" value="Genomic_DNA"/>
</dbReference>
<dbReference type="NCBIfam" id="NF045613">
    <property type="entry name" value="PA1571_fam"/>
    <property type="match status" value="1"/>
</dbReference>
<dbReference type="AlphaFoldDB" id="N8REH1"/>
<accession>N8REH1</accession>
<protein>
    <submittedName>
        <fullName evidence="1">Uncharacterized protein</fullName>
    </submittedName>
</protein>
<dbReference type="HOGENOM" id="CLU_211286_0_0_6"/>
<dbReference type="RefSeq" id="WP_004678202.1">
    <property type="nucleotide sequence ID" value="NZ_KB849226.1"/>
</dbReference>
<name>N8REH1_9GAMM</name>